<evidence type="ECO:0000256" key="1">
    <source>
        <dbReference type="ARBA" id="ARBA00004173"/>
    </source>
</evidence>
<accession>A0AAE0IU65</accession>
<dbReference type="GO" id="GO:0003735">
    <property type="term" value="F:structural constituent of ribosome"/>
    <property type="evidence" value="ECO:0007669"/>
    <property type="project" value="TreeGrafter"/>
</dbReference>
<protein>
    <submittedName>
        <fullName evidence="9">Mitochondrial small ribosomal subunit Rsm22-domain-containing protein</fullName>
    </submittedName>
</protein>
<organism evidence="9 10">
    <name type="scientific">Apodospora peruviana</name>
    <dbReference type="NCBI Taxonomy" id="516989"/>
    <lineage>
        <taxon>Eukaryota</taxon>
        <taxon>Fungi</taxon>
        <taxon>Dikarya</taxon>
        <taxon>Ascomycota</taxon>
        <taxon>Pezizomycotina</taxon>
        <taxon>Sordariomycetes</taxon>
        <taxon>Sordariomycetidae</taxon>
        <taxon>Sordariales</taxon>
        <taxon>Lasiosphaeriaceae</taxon>
        <taxon>Apodospora</taxon>
    </lineage>
</organism>
<dbReference type="Gene3D" id="3.40.50.150">
    <property type="entry name" value="Vaccinia Virus protein VP39"/>
    <property type="match status" value="1"/>
</dbReference>
<dbReference type="GO" id="GO:0008168">
    <property type="term" value="F:methyltransferase activity"/>
    <property type="evidence" value="ECO:0007669"/>
    <property type="project" value="InterPro"/>
</dbReference>
<dbReference type="InterPro" id="IPR015324">
    <property type="entry name" value="Ribosomal_Rsm22-like"/>
</dbReference>
<evidence type="ECO:0000313" key="9">
    <source>
        <dbReference type="EMBL" id="KAK3330651.1"/>
    </source>
</evidence>
<evidence type="ECO:0000256" key="2">
    <source>
        <dbReference type="ARBA" id="ARBA00022723"/>
    </source>
</evidence>
<feature type="compositionally biased region" description="Basic and acidic residues" evidence="8">
    <location>
        <begin position="826"/>
        <end position="847"/>
    </location>
</feature>
<name>A0AAE0IU65_9PEZI</name>
<evidence type="ECO:0000256" key="3">
    <source>
        <dbReference type="ARBA" id="ARBA00022946"/>
    </source>
</evidence>
<dbReference type="GO" id="GO:0046872">
    <property type="term" value="F:metal ion binding"/>
    <property type="evidence" value="ECO:0007669"/>
    <property type="project" value="UniProtKB-KW"/>
</dbReference>
<dbReference type="InterPro" id="IPR052571">
    <property type="entry name" value="Mt_RNA_Methyltransferase"/>
</dbReference>
<keyword evidence="5" id="KW-0411">Iron-sulfur</keyword>
<dbReference type="Pfam" id="PF09243">
    <property type="entry name" value="Rsm22"/>
    <property type="match status" value="1"/>
</dbReference>
<keyword evidence="2" id="KW-0479">Metal-binding</keyword>
<feature type="region of interest" description="Disordered" evidence="8">
    <location>
        <begin position="826"/>
        <end position="885"/>
    </location>
</feature>
<dbReference type="SUPFAM" id="SSF53335">
    <property type="entry name" value="S-adenosyl-L-methionine-dependent methyltransferases"/>
    <property type="match status" value="1"/>
</dbReference>
<keyword evidence="6" id="KW-0496">Mitochondrion</keyword>
<feature type="compositionally biased region" description="Acidic residues" evidence="8">
    <location>
        <begin position="255"/>
        <end position="278"/>
    </location>
</feature>
<feature type="region of interest" description="Disordered" evidence="8">
    <location>
        <begin position="255"/>
        <end position="282"/>
    </location>
</feature>
<reference evidence="9" key="2">
    <citation type="submission" date="2023-06" db="EMBL/GenBank/DDBJ databases">
        <authorList>
            <consortium name="Lawrence Berkeley National Laboratory"/>
            <person name="Haridas S."/>
            <person name="Hensen N."/>
            <person name="Bonometti L."/>
            <person name="Westerberg I."/>
            <person name="Brannstrom I.O."/>
            <person name="Guillou S."/>
            <person name="Cros-Aarteil S."/>
            <person name="Calhoun S."/>
            <person name="Kuo A."/>
            <person name="Mondo S."/>
            <person name="Pangilinan J."/>
            <person name="Riley R."/>
            <person name="Labutti K."/>
            <person name="Andreopoulos B."/>
            <person name="Lipzen A."/>
            <person name="Chen C."/>
            <person name="Yanf M."/>
            <person name="Daum C."/>
            <person name="Ng V."/>
            <person name="Clum A."/>
            <person name="Steindorff A."/>
            <person name="Ohm R."/>
            <person name="Martin F."/>
            <person name="Silar P."/>
            <person name="Natvig D."/>
            <person name="Lalanne C."/>
            <person name="Gautier V."/>
            <person name="Ament-Velasquez S.L."/>
            <person name="Kruys A."/>
            <person name="Hutchinson M.I."/>
            <person name="Powell A.J."/>
            <person name="Barry K."/>
            <person name="Miller A.N."/>
            <person name="Grigoriev I.V."/>
            <person name="Debuchy R."/>
            <person name="Gladieux P."/>
            <person name="Thoren M.H."/>
            <person name="Johannesson H."/>
        </authorList>
    </citation>
    <scope>NUCLEOTIDE SEQUENCE</scope>
    <source>
        <strain evidence="9">CBS 118394</strain>
    </source>
</reference>
<keyword evidence="4" id="KW-0408">Iron</keyword>
<dbReference type="GO" id="GO:0005763">
    <property type="term" value="C:mitochondrial small ribosomal subunit"/>
    <property type="evidence" value="ECO:0007669"/>
    <property type="project" value="TreeGrafter"/>
</dbReference>
<evidence type="ECO:0000313" key="10">
    <source>
        <dbReference type="Proteomes" id="UP001283341"/>
    </source>
</evidence>
<evidence type="ECO:0000256" key="5">
    <source>
        <dbReference type="ARBA" id="ARBA00023014"/>
    </source>
</evidence>
<dbReference type="AlphaFoldDB" id="A0AAE0IU65"/>
<feature type="region of interest" description="Disordered" evidence="8">
    <location>
        <begin position="665"/>
        <end position="686"/>
    </location>
</feature>
<dbReference type="PANTHER" id="PTHR13184:SF5">
    <property type="entry name" value="METHYLTRANSFERASE-LIKE PROTEIN 17, MITOCHONDRIAL"/>
    <property type="match status" value="1"/>
</dbReference>
<evidence type="ECO:0000256" key="4">
    <source>
        <dbReference type="ARBA" id="ARBA00023004"/>
    </source>
</evidence>
<dbReference type="GO" id="GO:0051536">
    <property type="term" value="F:iron-sulfur cluster binding"/>
    <property type="evidence" value="ECO:0007669"/>
    <property type="project" value="UniProtKB-KW"/>
</dbReference>
<comment type="function">
    <text evidence="7">Mitochondrial ribosome (mitoribosome) assembly factor. Binds at the interface of the head and body domains of the mitochondrial small ribosomal subunit (mt-SSU), occluding the mRNA channel and preventing compaction of the head domain towards the body. Probable inactive methyltransferase: retains the characteristic folding and ability to bind S-adenosyl-L-methionine, but it probably lost its methyltransferase activity.</text>
</comment>
<reference evidence="9" key="1">
    <citation type="journal article" date="2023" name="Mol. Phylogenet. Evol.">
        <title>Genome-scale phylogeny and comparative genomics of the fungal order Sordariales.</title>
        <authorList>
            <person name="Hensen N."/>
            <person name="Bonometti L."/>
            <person name="Westerberg I."/>
            <person name="Brannstrom I.O."/>
            <person name="Guillou S."/>
            <person name="Cros-Aarteil S."/>
            <person name="Calhoun S."/>
            <person name="Haridas S."/>
            <person name="Kuo A."/>
            <person name="Mondo S."/>
            <person name="Pangilinan J."/>
            <person name="Riley R."/>
            <person name="LaButti K."/>
            <person name="Andreopoulos B."/>
            <person name="Lipzen A."/>
            <person name="Chen C."/>
            <person name="Yan M."/>
            <person name="Daum C."/>
            <person name="Ng V."/>
            <person name="Clum A."/>
            <person name="Steindorff A."/>
            <person name="Ohm R.A."/>
            <person name="Martin F."/>
            <person name="Silar P."/>
            <person name="Natvig D.O."/>
            <person name="Lalanne C."/>
            <person name="Gautier V."/>
            <person name="Ament-Velasquez S.L."/>
            <person name="Kruys A."/>
            <person name="Hutchinson M.I."/>
            <person name="Powell A.J."/>
            <person name="Barry K."/>
            <person name="Miller A.N."/>
            <person name="Grigoriev I.V."/>
            <person name="Debuchy R."/>
            <person name="Gladieux P."/>
            <person name="Hiltunen Thoren M."/>
            <person name="Johannesson H."/>
        </authorList>
    </citation>
    <scope>NUCLEOTIDE SEQUENCE</scope>
    <source>
        <strain evidence="9">CBS 118394</strain>
    </source>
</reference>
<keyword evidence="10" id="KW-1185">Reference proteome</keyword>
<dbReference type="Proteomes" id="UP001283341">
    <property type="component" value="Unassembled WGS sequence"/>
</dbReference>
<evidence type="ECO:0000256" key="7">
    <source>
        <dbReference type="ARBA" id="ARBA00045681"/>
    </source>
</evidence>
<proteinExistence type="predicted"/>
<gene>
    <name evidence="9" type="ORF">B0H66DRAFT_572645</name>
</gene>
<feature type="compositionally biased region" description="Acidic residues" evidence="8">
    <location>
        <begin position="876"/>
        <end position="885"/>
    </location>
</feature>
<keyword evidence="3" id="KW-0809">Transit peptide</keyword>
<feature type="compositionally biased region" description="Basic and acidic residues" evidence="8">
    <location>
        <begin position="854"/>
        <end position="867"/>
    </location>
</feature>
<comment type="subcellular location">
    <subcellularLocation>
        <location evidence="1">Mitochondrion</location>
    </subcellularLocation>
</comment>
<sequence length="885" mass="98233">MISAGKIQNRCPGCRAQVLGFYDALLQPRSGATSRPFLRSSARSPAVATSTALTVHPRAGPVRQFSSTRRVFLQDSTPNKPPTQSHDEHIDSEILDDLEDVVEDAETVVRQARQTFGHTLPTGYLTEEEYKLYERLYGPPLRETRPEDVGIPEQARNEEAEALASTPRNVLLRENEHGHYEEVEYTIEPGTDGVEDEAAVEGIPTDIDTAEDLVPLTESQLDYLNITANNQREYDALVKLQKDFEVASLQPFEDINEEDMIEEEEPFEEEEEEEDDGEPGATFVEEWDPSEPRLHPNTIIGQSGTFPSTVHLPKVNFVQPITTLLRRTDHSHVREAAEKVFGGSGLPQSPFTPKRKQGVAMKAIGLQASHHRMSEIDADTFLTAVMPPVYASVMSTLVEVRKRLGSDWLRGLFTRADGTGPRILDSGGGGAGLLAWEEVLQAEWDILREKGEVTGPQPIGRKTVLVGSDHLRHRISTFLDDTTFIPRLPDYVHSGNTQRLLYGSQVPAPRKVFDVIIVSHMLMALESDHKRKAILDNIWEMLSPEGGVLIVLEKGHPRGFEAVADLRDRVLNEFIIPPTPQPHPEEIQPKTERVREPGMIIAPCTNHHKCPMYLVPGLSNGRKDFCHFSQRFIRPPFLQKLFGATNRNHDDVDFSYVAVQRGVHPSGSASSVAPDSSPVADSASSPQYLTGKEAADRAFAGYESADGPAPHPLSLPRNVLPPLKRHGHVTFDLCTPIGTIERWTVPKSFSKQAYHDARKAQWGDLWALGAKTRTHRAIRLGKAAAAAAANGELTPNLTDGGVRARAQAAAGRGSKSRVLEFDLDRRPGMATGKERFPGNRAPVERRTKGGRKPNIRDLVKELDEAEKKGKKRRSEEDFDVSEERL</sequence>
<dbReference type="PANTHER" id="PTHR13184">
    <property type="entry name" value="37S RIBOSOMAL PROTEIN S22"/>
    <property type="match status" value="1"/>
</dbReference>
<dbReference type="InterPro" id="IPR029063">
    <property type="entry name" value="SAM-dependent_MTases_sf"/>
</dbReference>
<evidence type="ECO:0000256" key="8">
    <source>
        <dbReference type="SAM" id="MobiDB-lite"/>
    </source>
</evidence>
<evidence type="ECO:0000256" key="6">
    <source>
        <dbReference type="ARBA" id="ARBA00023128"/>
    </source>
</evidence>
<dbReference type="EMBL" id="JAUEDM010000001">
    <property type="protein sequence ID" value="KAK3330651.1"/>
    <property type="molecule type" value="Genomic_DNA"/>
</dbReference>
<dbReference type="GO" id="GO:0006412">
    <property type="term" value="P:translation"/>
    <property type="evidence" value="ECO:0007669"/>
    <property type="project" value="InterPro"/>
</dbReference>
<comment type="caution">
    <text evidence="9">The sequence shown here is derived from an EMBL/GenBank/DDBJ whole genome shotgun (WGS) entry which is preliminary data.</text>
</comment>